<dbReference type="SUPFAM" id="SSF52833">
    <property type="entry name" value="Thioredoxin-like"/>
    <property type="match status" value="1"/>
</dbReference>
<dbReference type="PROSITE" id="PS50404">
    <property type="entry name" value="GST_NTER"/>
    <property type="match status" value="1"/>
</dbReference>
<dbReference type="CDD" id="cd03044">
    <property type="entry name" value="GST_N_EF1Bgamma"/>
    <property type="match status" value="1"/>
</dbReference>
<dbReference type="InterPro" id="IPR004046">
    <property type="entry name" value="GST_C"/>
</dbReference>
<proteinExistence type="inferred from homology"/>
<evidence type="ECO:0008006" key="7">
    <source>
        <dbReference type="Google" id="ProtNLM"/>
    </source>
</evidence>
<dbReference type="InterPro" id="IPR050802">
    <property type="entry name" value="EF-GSTs"/>
</dbReference>
<name>A0A4V1X946_9PEZI</name>
<evidence type="ECO:0000259" key="3">
    <source>
        <dbReference type="PROSITE" id="PS50404"/>
    </source>
</evidence>
<dbReference type="SUPFAM" id="SSF47616">
    <property type="entry name" value="GST C-terminal domain-like"/>
    <property type="match status" value="1"/>
</dbReference>
<dbReference type="Gene3D" id="3.40.30.10">
    <property type="entry name" value="Glutaredoxin"/>
    <property type="match status" value="1"/>
</dbReference>
<dbReference type="InterPro" id="IPR036282">
    <property type="entry name" value="Glutathione-S-Trfase_C_sf"/>
</dbReference>
<reference evidence="5 6" key="1">
    <citation type="submission" date="2018-06" db="EMBL/GenBank/DDBJ databases">
        <title>Complete Genomes of Monosporascus.</title>
        <authorList>
            <person name="Robinson A.J."/>
            <person name="Natvig D.O."/>
        </authorList>
    </citation>
    <scope>NUCLEOTIDE SEQUENCE [LARGE SCALE GENOMIC DNA]</scope>
    <source>
        <strain evidence="5 6">CBS 110550</strain>
    </source>
</reference>
<evidence type="ECO:0000313" key="5">
    <source>
        <dbReference type="EMBL" id="RYO86985.1"/>
    </source>
</evidence>
<dbReference type="GO" id="GO:0005737">
    <property type="term" value="C:cytoplasm"/>
    <property type="evidence" value="ECO:0007669"/>
    <property type="project" value="TreeGrafter"/>
</dbReference>
<dbReference type="STRING" id="155417.A0A4V1X946"/>
<accession>A0A4V1X946</accession>
<dbReference type="InterPro" id="IPR004045">
    <property type="entry name" value="Glutathione_S-Trfase_N"/>
</dbReference>
<evidence type="ECO:0000256" key="2">
    <source>
        <dbReference type="RuleBase" id="RU003494"/>
    </source>
</evidence>
<dbReference type="SFLD" id="SFLDG00358">
    <property type="entry name" value="Main_(cytGST)"/>
    <property type="match status" value="1"/>
</dbReference>
<evidence type="ECO:0000259" key="4">
    <source>
        <dbReference type="PROSITE" id="PS50405"/>
    </source>
</evidence>
<dbReference type="Gene3D" id="1.20.1050.10">
    <property type="match status" value="1"/>
</dbReference>
<dbReference type="InterPro" id="IPR010987">
    <property type="entry name" value="Glutathione-S-Trfase_C-like"/>
</dbReference>
<dbReference type="AlphaFoldDB" id="A0A4V1X946"/>
<dbReference type="InterPro" id="IPR040079">
    <property type="entry name" value="Glutathione_S-Trfase"/>
</dbReference>
<dbReference type="PANTHER" id="PTHR43986:SF10">
    <property type="entry name" value="ELONGATION FACTOR EEF-1B GAMMA SUBUNIT, PUTATIVE (AFU_ORTHOLOGUE AFUA_1G17120)-RELATED"/>
    <property type="match status" value="1"/>
</dbReference>
<gene>
    <name evidence="5" type="ORF">DL764_008921</name>
</gene>
<dbReference type="EMBL" id="QJNU01000760">
    <property type="protein sequence ID" value="RYO86985.1"/>
    <property type="molecule type" value="Genomic_DNA"/>
</dbReference>
<dbReference type="InterPro" id="IPR036249">
    <property type="entry name" value="Thioredoxin-like_sf"/>
</dbReference>
<dbReference type="OrthoDB" id="249703at2759"/>
<dbReference type="PROSITE" id="PS50405">
    <property type="entry name" value="GST_CTER"/>
    <property type="match status" value="1"/>
</dbReference>
<dbReference type="FunFam" id="3.40.30.10:FF:000148">
    <property type="entry name" value="Elongation factor 1B gamma"/>
    <property type="match status" value="1"/>
</dbReference>
<dbReference type="GO" id="GO:0005634">
    <property type="term" value="C:nucleus"/>
    <property type="evidence" value="ECO:0007669"/>
    <property type="project" value="TreeGrafter"/>
</dbReference>
<organism evidence="5 6">
    <name type="scientific">Monosporascus ibericus</name>
    <dbReference type="NCBI Taxonomy" id="155417"/>
    <lineage>
        <taxon>Eukaryota</taxon>
        <taxon>Fungi</taxon>
        <taxon>Dikarya</taxon>
        <taxon>Ascomycota</taxon>
        <taxon>Pezizomycotina</taxon>
        <taxon>Sordariomycetes</taxon>
        <taxon>Xylariomycetidae</taxon>
        <taxon>Xylariales</taxon>
        <taxon>Xylariales incertae sedis</taxon>
        <taxon>Monosporascus</taxon>
    </lineage>
</organism>
<feature type="domain" description="GST N-terminal" evidence="3">
    <location>
        <begin position="3"/>
        <end position="85"/>
    </location>
</feature>
<dbReference type="Proteomes" id="UP000293360">
    <property type="component" value="Unassembled WGS sequence"/>
</dbReference>
<evidence type="ECO:0000313" key="6">
    <source>
        <dbReference type="Proteomes" id="UP000293360"/>
    </source>
</evidence>
<dbReference type="Pfam" id="PF00043">
    <property type="entry name" value="GST_C"/>
    <property type="match status" value="1"/>
</dbReference>
<comment type="caution">
    <text evidence="5">The sequence shown here is derived from an EMBL/GenBank/DDBJ whole genome shotgun (WGS) entry which is preliminary data.</text>
</comment>
<feature type="domain" description="GST C-terminal" evidence="4">
    <location>
        <begin position="91"/>
        <end position="221"/>
    </location>
</feature>
<protein>
    <recommendedName>
        <fullName evidence="7">Glutathione S-transferase</fullName>
    </recommendedName>
</protein>
<dbReference type="PANTHER" id="PTHR43986">
    <property type="entry name" value="ELONGATION FACTOR 1-GAMMA"/>
    <property type="match status" value="1"/>
</dbReference>
<dbReference type="SFLD" id="SFLDS00019">
    <property type="entry name" value="Glutathione_Transferase_(cytos"/>
    <property type="match status" value="1"/>
</dbReference>
<comment type="similarity">
    <text evidence="1 2">Belongs to the GST superfamily.</text>
</comment>
<keyword evidence="6" id="KW-1185">Reference proteome</keyword>
<dbReference type="GO" id="GO:0006414">
    <property type="term" value="P:translational elongation"/>
    <property type="evidence" value="ECO:0007669"/>
    <property type="project" value="TreeGrafter"/>
</dbReference>
<evidence type="ECO:0000256" key="1">
    <source>
        <dbReference type="ARBA" id="ARBA00007409"/>
    </source>
</evidence>
<sequence length="221" mass="24398">MAPFGKIYSYPENFRVWRAQVVAALNGLEISVPEDFKMGETNKSPEFLSKFPMGKVPALECADGFCLAEGAAICQYLASVGPKASQLLGADPKTQARISEWSFFAETELGSNLLPLAIMCVLKLEKFDEGRYDKCLGNVERACKRIETALAGGKKHLVGDELTLADIMVAGVLFLTFKFFIDAEMRKGLPNTVAWMQNLTETKEFKDAFGALEMCETRTRG</sequence>
<dbReference type="Pfam" id="PF02798">
    <property type="entry name" value="GST_N"/>
    <property type="match status" value="1"/>
</dbReference>